<dbReference type="Gene3D" id="3.30.505.10">
    <property type="entry name" value="SH2 domain"/>
    <property type="match status" value="1"/>
</dbReference>
<dbReference type="EMBL" id="JABEBT010000023">
    <property type="protein sequence ID" value="KAF7637112.1"/>
    <property type="molecule type" value="Genomic_DNA"/>
</dbReference>
<keyword evidence="1 2" id="KW-0727">SH2 domain</keyword>
<keyword evidence="6" id="KW-1185">Reference proteome</keyword>
<comment type="caution">
    <text evidence="5">The sequence shown here is derived from an EMBL/GenBank/DDBJ whole genome shotgun (WGS) entry which is preliminary data.</text>
</comment>
<proteinExistence type="predicted"/>
<dbReference type="InterPro" id="IPR036860">
    <property type="entry name" value="SH2_dom_sf"/>
</dbReference>
<dbReference type="InterPro" id="IPR000980">
    <property type="entry name" value="SH2"/>
</dbReference>
<dbReference type="Pfam" id="PF00640">
    <property type="entry name" value="PID"/>
    <property type="match status" value="1"/>
</dbReference>
<dbReference type="PROSITE" id="PS50001">
    <property type="entry name" value="SH2"/>
    <property type="match status" value="1"/>
</dbReference>
<name>A0A8S9ZTT1_9BILA</name>
<organism evidence="5 6">
    <name type="scientific">Meloidogyne graminicola</name>
    <dbReference type="NCBI Taxonomy" id="189291"/>
    <lineage>
        <taxon>Eukaryota</taxon>
        <taxon>Metazoa</taxon>
        <taxon>Ecdysozoa</taxon>
        <taxon>Nematoda</taxon>
        <taxon>Chromadorea</taxon>
        <taxon>Rhabditida</taxon>
        <taxon>Tylenchina</taxon>
        <taxon>Tylenchomorpha</taxon>
        <taxon>Tylenchoidea</taxon>
        <taxon>Meloidogynidae</taxon>
        <taxon>Meloidogyninae</taxon>
        <taxon>Meloidogyne</taxon>
    </lineage>
</organism>
<evidence type="ECO:0000313" key="5">
    <source>
        <dbReference type="EMBL" id="KAF7637112.1"/>
    </source>
</evidence>
<evidence type="ECO:0000259" key="4">
    <source>
        <dbReference type="PROSITE" id="PS50001"/>
    </source>
</evidence>
<reference evidence="5" key="1">
    <citation type="journal article" date="2020" name="Ecol. Evol.">
        <title>Genome structure and content of the rice root-knot nematode (Meloidogyne graminicola).</title>
        <authorList>
            <person name="Phan N.T."/>
            <person name="Danchin E.G.J."/>
            <person name="Klopp C."/>
            <person name="Perfus-Barbeoch L."/>
            <person name="Kozlowski D.K."/>
            <person name="Koutsovoulos G.D."/>
            <person name="Lopez-Roques C."/>
            <person name="Bouchez O."/>
            <person name="Zahm M."/>
            <person name="Besnard G."/>
            <person name="Bellafiore S."/>
        </authorList>
    </citation>
    <scope>NUCLEOTIDE SEQUENCE</scope>
    <source>
        <strain evidence="5">VN-18</strain>
    </source>
</reference>
<dbReference type="Gene3D" id="2.30.29.30">
    <property type="entry name" value="Pleckstrin-homology domain (PH domain)/Phosphotyrosine-binding domain (PTB)"/>
    <property type="match status" value="1"/>
</dbReference>
<evidence type="ECO:0000259" key="3">
    <source>
        <dbReference type="PROSITE" id="PS01179"/>
    </source>
</evidence>
<dbReference type="SUPFAM" id="SSF50729">
    <property type="entry name" value="PH domain-like"/>
    <property type="match status" value="1"/>
</dbReference>
<dbReference type="AlphaFoldDB" id="A0A8S9ZTT1"/>
<gene>
    <name evidence="5" type="ORF">Mgra_00003500</name>
</gene>
<sequence length="435" mass="49816">MLDSQHLERTIKQLQSSGILFCIEYVGSVVVKKSVNSLSSEQQKEFARTCMQLVSKKSIDSLIEGERREDESIKYLKLPVQSFKKDVELNISSSAFIIIDSSTMEPLHRFKIQDVSLFSPVNLNKQPSSSLGLLYLFCFFAKDQNTNPPLRYCFVFNAQEELDDVRDAIYFAFKLNEHFNKIGEVNNGCLTQNRRDSDDIDHFVEENREEDAKTPIPCPTPPTPVLSEQTFFNNKNCGNNKCQNLLPPELPSIKSKQSLSNESCVNLAVHKRGRSESNFNGNSCSFRPSSERLQELVLDLSTQKWFHGVKSREESDILLCKNGQFLVRTSPSNPDRFVLVGMYNGKVVNICLLNNEGKQISVTNLKAYFLPKFLKQDFCSRFGKFFEACFRNILKTTAGEFQTIVNFINYFHHSRIPVIVDEKSYPILLLYPINR</sequence>
<dbReference type="InterPro" id="IPR011993">
    <property type="entry name" value="PH-like_dom_sf"/>
</dbReference>
<evidence type="ECO:0000256" key="2">
    <source>
        <dbReference type="PROSITE-ProRule" id="PRU00191"/>
    </source>
</evidence>
<accession>A0A8S9ZTT1</accession>
<protein>
    <recommendedName>
        <fullName evidence="7">SH2 domain-containing protein</fullName>
    </recommendedName>
</protein>
<dbReference type="SMART" id="SM00252">
    <property type="entry name" value="SH2"/>
    <property type="match status" value="1"/>
</dbReference>
<evidence type="ECO:0008006" key="7">
    <source>
        <dbReference type="Google" id="ProtNLM"/>
    </source>
</evidence>
<evidence type="ECO:0000256" key="1">
    <source>
        <dbReference type="ARBA" id="ARBA00022999"/>
    </source>
</evidence>
<dbReference type="SMART" id="SM00462">
    <property type="entry name" value="PTB"/>
    <property type="match status" value="1"/>
</dbReference>
<dbReference type="PROSITE" id="PS01179">
    <property type="entry name" value="PID"/>
    <property type="match status" value="1"/>
</dbReference>
<evidence type="ECO:0000313" key="6">
    <source>
        <dbReference type="Proteomes" id="UP000605970"/>
    </source>
</evidence>
<dbReference type="Pfam" id="PF00017">
    <property type="entry name" value="SH2"/>
    <property type="match status" value="1"/>
</dbReference>
<dbReference type="OrthoDB" id="9938362at2759"/>
<dbReference type="SUPFAM" id="SSF55550">
    <property type="entry name" value="SH2 domain"/>
    <property type="match status" value="1"/>
</dbReference>
<feature type="domain" description="SH2" evidence="4">
    <location>
        <begin position="305"/>
        <end position="433"/>
    </location>
</feature>
<dbReference type="Proteomes" id="UP000605970">
    <property type="component" value="Unassembled WGS sequence"/>
</dbReference>
<feature type="domain" description="PID" evidence="3">
    <location>
        <begin position="21"/>
        <end position="175"/>
    </location>
</feature>
<dbReference type="InterPro" id="IPR006020">
    <property type="entry name" value="PTB/PI_dom"/>
</dbReference>